<dbReference type="Proteomes" id="UP001596220">
    <property type="component" value="Unassembled WGS sequence"/>
</dbReference>
<gene>
    <name evidence="2" type="ORF">ACFP3R_36130</name>
</gene>
<feature type="compositionally biased region" description="Basic and acidic residues" evidence="1">
    <location>
        <begin position="27"/>
        <end position="42"/>
    </location>
</feature>
<proteinExistence type="predicted"/>
<sequence length="57" mass="6235">MTGSDDVTPRQGPSWLIPPAGAQPRRWPVDGHTADDGTTVCDDHSRPYADCRTCNPR</sequence>
<dbReference type="EMBL" id="JBHSQO010000072">
    <property type="protein sequence ID" value="MFC6094721.1"/>
    <property type="molecule type" value="Genomic_DNA"/>
</dbReference>
<evidence type="ECO:0000256" key="1">
    <source>
        <dbReference type="SAM" id="MobiDB-lite"/>
    </source>
</evidence>
<reference evidence="3" key="1">
    <citation type="journal article" date="2019" name="Int. J. Syst. Evol. Microbiol.">
        <title>The Global Catalogue of Microorganisms (GCM) 10K type strain sequencing project: providing services to taxonomists for standard genome sequencing and annotation.</title>
        <authorList>
            <consortium name="The Broad Institute Genomics Platform"/>
            <consortium name="The Broad Institute Genome Sequencing Center for Infectious Disease"/>
            <person name="Wu L."/>
            <person name="Ma J."/>
        </authorList>
    </citation>
    <scope>NUCLEOTIDE SEQUENCE [LARGE SCALE GENOMIC DNA]</scope>
    <source>
        <strain evidence="3">CGMCC 4.7246</strain>
    </source>
</reference>
<evidence type="ECO:0000313" key="2">
    <source>
        <dbReference type="EMBL" id="MFC6094721.1"/>
    </source>
</evidence>
<dbReference type="RefSeq" id="WP_380643247.1">
    <property type="nucleotide sequence ID" value="NZ_JBHSQO010000072.1"/>
</dbReference>
<name>A0ABW1PIC1_9PSEU</name>
<keyword evidence="3" id="KW-1185">Reference proteome</keyword>
<organism evidence="2 3">
    <name type="scientific">Saccharothrix lopnurensis</name>
    <dbReference type="NCBI Taxonomy" id="1670621"/>
    <lineage>
        <taxon>Bacteria</taxon>
        <taxon>Bacillati</taxon>
        <taxon>Actinomycetota</taxon>
        <taxon>Actinomycetes</taxon>
        <taxon>Pseudonocardiales</taxon>
        <taxon>Pseudonocardiaceae</taxon>
        <taxon>Saccharothrix</taxon>
    </lineage>
</organism>
<evidence type="ECO:0000313" key="3">
    <source>
        <dbReference type="Proteomes" id="UP001596220"/>
    </source>
</evidence>
<protein>
    <submittedName>
        <fullName evidence="2">Uncharacterized protein</fullName>
    </submittedName>
</protein>
<feature type="region of interest" description="Disordered" evidence="1">
    <location>
        <begin position="1"/>
        <end position="42"/>
    </location>
</feature>
<accession>A0ABW1PIC1</accession>
<comment type="caution">
    <text evidence="2">The sequence shown here is derived from an EMBL/GenBank/DDBJ whole genome shotgun (WGS) entry which is preliminary data.</text>
</comment>